<sequence length="305" mass="34490">MSSNLVEMSPNELCEVTKKPTLVAARPTITVREALRLMAIHNFLSLPIYSHNSDNIVTIVNIVDILNYIIKEAVADEKLPSSINSEKARNLDSQIEAVMTLDADQESYRIFITDANESIKDTLKAFSKGIHRSLVIDYNNKIPPYILTQSDIIKYVQAHPECLPTIDFKSSLRSLGLFKERKLITGYDYETALNVYRRMAEYRLTGIAIINSEQELVGNLSASDLRGLSYESIDSLVLPVLKFLGTLSNFENLLNPLAVTPESSLEEVLNIITVNRIHRVWIIDDKRNVKDVITLTNLTTFFIQQ</sequence>
<evidence type="ECO:0000313" key="5">
    <source>
        <dbReference type="EMBL" id="CAG8764259.1"/>
    </source>
</evidence>
<dbReference type="Pfam" id="PF00571">
    <property type="entry name" value="CBS"/>
    <property type="match status" value="3"/>
</dbReference>
<protein>
    <submittedName>
        <fullName evidence="5">13728_t:CDS:1</fullName>
    </submittedName>
</protein>
<dbReference type="InterPro" id="IPR046342">
    <property type="entry name" value="CBS_dom_sf"/>
</dbReference>
<evidence type="ECO:0000256" key="2">
    <source>
        <dbReference type="ARBA" id="ARBA00023122"/>
    </source>
</evidence>
<dbReference type="EMBL" id="CAJVQA010020540">
    <property type="protein sequence ID" value="CAG8764259.1"/>
    <property type="molecule type" value="Genomic_DNA"/>
</dbReference>
<evidence type="ECO:0000259" key="4">
    <source>
        <dbReference type="PROSITE" id="PS51371"/>
    </source>
</evidence>
<gene>
    <name evidence="5" type="ORF">CPELLU_LOCUS15495</name>
</gene>
<dbReference type="SUPFAM" id="SSF54631">
    <property type="entry name" value="CBS-domain pair"/>
    <property type="match status" value="2"/>
</dbReference>
<dbReference type="Gene3D" id="3.10.580.10">
    <property type="entry name" value="CBS-domain"/>
    <property type="match status" value="2"/>
</dbReference>
<dbReference type="OrthoDB" id="449052at2759"/>
<keyword evidence="1" id="KW-0677">Repeat</keyword>
<dbReference type="InterPro" id="IPR000644">
    <property type="entry name" value="CBS_dom"/>
</dbReference>
<reference evidence="5" key="1">
    <citation type="submission" date="2021-06" db="EMBL/GenBank/DDBJ databases">
        <authorList>
            <person name="Kallberg Y."/>
            <person name="Tangrot J."/>
            <person name="Rosling A."/>
        </authorList>
    </citation>
    <scope>NUCLEOTIDE SEQUENCE</scope>
    <source>
        <strain evidence="5">FL966</strain>
    </source>
</reference>
<comment type="caution">
    <text evidence="5">The sequence shown here is derived from an EMBL/GenBank/DDBJ whole genome shotgun (WGS) entry which is preliminary data.</text>
</comment>
<evidence type="ECO:0000256" key="3">
    <source>
        <dbReference type="PROSITE-ProRule" id="PRU00703"/>
    </source>
</evidence>
<feature type="domain" description="CBS" evidence="4">
    <location>
        <begin position="16"/>
        <end position="77"/>
    </location>
</feature>
<dbReference type="PANTHER" id="PTHR13780">
    <property type="entry name" value="AMP-ACTIVATED PROTEIN KINASE, GAMMA REGULATORY SUBUNIT"/>
    <property type="match status" value="1"/>
</dbReference>
<dbReference type="AlphaFoldDB" id="A0A9N9NVD6"/>
<proteinExistence type="predicted"/>
<organism evidence="5 6">
    <name type="scientific">Cetraspora pellucida</name>
    <dbReference type="NCBI Taxonomy" id="1433469"/>
    <lineage>
        <taxon>Eukaryota</taxon>
        <taxon>Fungi</taxon>
        <taxon>Fungi incertae sedis</taxon>
        <taxon>Mucoromycota</taxon>
        <taxon>Glomeromycotina</taxon>
        <taxon>Glomeromycetes</taxon>
        <taxon>Diversisporales</taxon>
        <taxon>Gigasporaceae</taxon>
        <taxon>Cetraspora</taxon>
    </lineage>
</organism>
<dbReference type="PROSITE" id="PS51371">
    <property type="entry name" value="CBS"/>
    <property type="match status" value="2"/>
</dbReference>
<name>A0A9N9NVD6_9GLOM</name>
<dbReference type="CDD" id="cd02205">
    <property type="entry name" value="CBS_pair_SF"/>
    <property type="match status" value="1"/>
</dbReference>
<feature type="domain" description="CBS" evidence="4">
    <location>
        <begin position="250"/>
        <end position="305"/>
    </location>
</feature>
<keyword evidence="6" id="KW-1185">Reference proteome</keyword>
<accession>A0A9N9NVD6</accession>
<dbReference type="InterPro" id="IPR050511">
    <property type="entry name" value="AMPK_gamma/SDS23_families"/>
</dbReference>
<evidence type="ECO:0000313" key="6">
    <source>
        <dbReference type="Proteomes" id="UP000789759"/>
    </source>
</evidence>
<keyword evidence="2 3" id="KW-0129">CBS domain</keyword>
<evidence type="ECO:0000256" key="1">
    <source>
        <dbReference type="ARBA" id="ARBA00022737"/>
    </source>
</evidence>
<dbReference type="SMART" id="SM00116">
    <property type="entry name" value="CBS"/>
    <property type="match status" value="4"/>
</dbReference>
<dbReference type="Proteomes" id="UP000789759">
    <property type="component" value="Unassembled WGS sequence"/>
</dbReference>